<evidence type="ECO:0008006" key="3">
    <source>
        <dbReference type="Google" id="ProtNLM"/>
    </source>
</evidence>
<dbReference type="SUPFAM" id="SSF53335">
    <property type="entry name" value="S-adenosyl-L-methionine-dependent methyltransferases"/>
    <property type="match status" value="1"/>
</dbReference>
<evidence type="ECO:0000313" key="1">
    <source>
        <dbReference type="EMBL" id="MCK8495829.1"/>
    </source>
</evidence>
<dbReference type="EMBL" id="JALPRF010000012">
    <property type="protein sequence ID" value="MCK8495829.1"/>
    <property type="molecule type" value="Genomic_DNA"/>
</dbReference>
<dbReference type="Gene3D" id="3.40.50.150">
    <property type="entry name" value="Vaccinia Virus protein VP39"/>
    <property type="match status" value="1"/>
</dbReference>
<organism evidence="1 2">
    <name type="scientific">Spirosoma liriopis</name>
    <dbReference type="NCBI Taxonomy" id="2937440"/>
    <lineage>
        <taxon>Bacteria</taxon>
        <taxon>Pseudomonadati</taxon>
        <taxon>Bacteroidota</taxon>
        <taxon>Cytophagia</taxon>
        <taxon>Cytophagales</taxon>
        <taxon>Cytophagaceae</taxon>
        <taxon>Spirosoma</taxon>
    </lineage>
</organism>
<keyword evidence="2" id="KW-1185">Reference proteome</keyword>
<comment type="caution">
    <text evidence="1">The sequence shown here is derived from an EMBL/GenBank/DDBJ whole genome shotgun (WGS) entry which is preliminary data.</text>
</comment>
<evidence type="ECO:0000313" key="2">
    <source>
        <dbReference type="Proteomes" id="UP001202180"/>
    </source>
</evidence>
<sequence>MLSQLDHHANEFAFVLASGVWHHLDDKQQSMAMKRIAHLLELNGLFALSLRHGPPGAGSHIFPTSGKQTIQDAQACGLTTLLCLENQPSLMQNKENVS</sequence>
<reference evidence="1 2" key="1">
    <citation type="submission" date="2022-04" db="EMBL/GenBank/DDBJ databases">
        <title>Spirosoma sp. strain RP8 genome sequencing and assembly.</title>
        <authorList>
            <person name="Jung Y."/>
        </authorList>
    </citation>
    <scope>NUCLEOTIDE SEQUENCE [LARGE SCALE GENOMIC DNA]</scope>
    <source>
        <strain evidence="1 2">RP8</strain>
    </source>
</reference>
<dbReference type="InterPro" id="IPR029063">
    <property type="entry name" value="SAM-dependent_MTases_sf"/>
</dbReference>
<name>A0ABT0HUF6_9BACT</name>
<protein>
    <recommendedName>
        <fullName evidence="3">Class I SAM-dependent methyltransferase</fullName>
    </recommendedName>
</protein>
<accession>A0ABT0HUF6</accession>
<dbReference type="Proteomes" id="UP001202180">
    <property type="component" value="Unassembled WGS sequence"/>
</dbReference>
<dbReference type="RefSeq" id="WP_248480589.1">
    <property type="nucleotide sequence ID" value="NZ_JALPRF010000012.1"/>
</dbReference>
<proteinExistence type="predicted"/>
<gene>
    <name evidence="1" type="ORF">M0L20_28445</name>
</gene>